<name>A0A9D4TIX8_CHLVU</name>
<dbReference type="AlphaFoldDB" id="A0A9D4TIX8"/>
<dbReference type="Proteomes" id="UP001055712">
    <property type="component" value="Unassembled WGS sequence"/>
</dbReference>
<evidence type="ECO:0000313" key="3">
    <source>
        <dbReference type="Proteomes" id="UP001055712"/>
    </source>
</evidence>
<protein>
    <submittedName>
        <fullName evidence="2">Uncharacterized protein</fullName>
    </submittedName>
</protein>
<evidence type="ECO:0000256" key="1">
    <source>
        <dbReference type="SAM" id="Coils"/>
    </source>
</evidence>
<evidence type="ECO:0000313" key="2">
    <source>
        <dbReference type="EMBL" id="KAI3426895.1"/>
    </source>
</evidence>
<keyword evidence="3" id="KW-1185">Reference proteome</keyword>
<comment type="caution">
    <text evidence="2">The sequence shown here is derived from an EMBL/GenBank/DDBJ whole genome shotgun (WGS) entry which is preliminary data.</text>
</comment>
<sequence length="69" mass="7850">MDIELRSLQGDHEKLETAIERYQEATERLEEMEAAHANYESKRTTLRADAAQIDALYQKNCAAKQIPAA</sequence>
<feature type="coiled-coil region" evidence="1">
    <location>
        <begin position="5"/>
        <end position="49"/>
    </location>
</feature>
<proteinExistence type="predicted"/>
<accession>A0A9D4TIX8</accession>
<reference evidence="2" key="1">
    <citation type="journal article" date="2019" name="Plant J.">
        <title>Chlorella vulgaris genome assembly and annotation reveals the molecular basis for metabolic acclimation to high light conditions.</title>
        <authorList>
            <person name="Cecchin M."/>
            <person name="Marcolungo L."/>
            <person name="Rossato M."/>
            <person name="Girolomoni L."/>
            <person name="Cosentino E."/>
            <person name="Cuine S."/>
            <person name="Li-Beisson Y."/>
            <person name="Delledonne M."/>
            <person name="Ballottari M."/>
        </authorList>
    </citation>
    <scope>NUCLEOTIDE SEQUENCE</scope>
    <source>
        <strain evidence="2">211/11P</strain>
    </source>
</reference>
<gene>
    <name evidence="2" type="ORF">D9Q98_006839</name>
</gene>
<organism evidence="2 3">
    <name type="scientific">Chlorella vulgaris</name>
    <name type="common">Green alga</name>
    <dbReference type="NCBI Taxonomy" id="3077"/>
    <lineage>
        <taxon>Eukaryota</taxon>
        <taxon>Viridiplantae</taxon>
        <taxon>Chlorophyta</taxon>
        <taxon>core chlorophytes</taxon>
        <taxon>Trebouxiophyceae</taxon>
        <taxon>Chlorellales</taxon>
        <taxon>Chlorellaceae</taxon>
        <taxon>Chlorella clade</taxon>
        <taxon>Chlorella</taxon>
    </lineage>
</organism>
<reference evidence="2" key="2">
    <citation type="submission" date="2020-11" db="EMBL/GenBank/DDBJ databases">
        <authorList>
            <person name="Cecchin M."/>
            <person name="Marcolungo L."/>
            <person name="Rossato M."/>
            <person name="Girolomoni L."/>
            <person name="Cosentino E."/>
            <person name="Cuine S."/>
            <person name="Li-Beisson Y."/>
            <person name="Delledonne M."/>
            <person name="Ballottari M."/>
        </authorList>
    </citation>
    <scope>NUCLEOTIDE SEQUENCE</scope>
    <source>
        <strain evidence="2">211/11P</strain>
        <tissue evidence="2">Whole cell</tissue>
    </source>
</reference>
<dbReference type="EMBL" id="SIDB01000010">
    <property type="protein sequence ID" value="KAI3426895.1"/>
    <property type="molecule type" value="Genomic_DNA"/>
</dbReference>
<keyword evidence="1" id="KW-0175">Coiled coil</keyword>